<accession>A0A438JD16</accession>
<feature type="region of interest" description="Disordered" evidence="1">
    <location>
        <begin position="1"/>
        <end position="45"/>
    </location>
</feature>
<evidence type="ECO:0000313" key="2">
    <source>
        <dbReference type="EMBL" id="RVX06840.1"/>
    </source>
</evidence>
<gene>
    <name evidence="2" type="ORF">CK203_015033</name>
</gene>
<protein>
    <submittedName>
        <fullName evidence="2">Uncharacterized protein</fullName>
    </submittedName>
</protein>
<feature type="compositionally biased region" description="Low complexity" evidence="1">
    <location>
        <begin position="1"/>
        <end position="24"/>
    </location>
</feature>
<dbReference type="EMBL" id="QGNW01000049">
    <property type="protein sequence ID" value="RVX06840.1"/>
    <property type="molecule type" value="Genomic_DNA"/>
</dbReference>
<proteinExistence type="predicted"/>
<comment type="caution">
    <text evidence="2">The sequence shown here is derived from an EMBL/GenBank/DDBJ whole genome shotgun (WGS) entry which is preliminary data.</text>
</comment>
<name>A0A438JD16_VITVI</name>
<organism evidence="2 3">
    <name type="scientific">Vitis vinifera</name>
    <name type="common">Grape</name>
    <dbReference type="NCBI Taxonomy" id="29760"/>
    <lineage>
        <taxon>Eukaryota</taxon>
        <taxon>Viridiplantae</taxon>
        <taxon>Streptophyta</taxon>
        <taxon>Embryophyta</taxon>
        <taxon>Tracheophyta</taxon>
        <taxon>Spermatophyta</taxon>
        <taxon>Magnoliopsida</taxon>
        <taxon>eudicotyledons</taxon>
        <taxon>Gunneridae</taxon>
        <taxon>Pentapetalae</taxon>
        <taxon>rosids</taxon>
        <taxon>Vitales</taxon>
        <taxon>Vitaceae</taxon>
        <taxon>Viteae</taxon>
        <taxon>Vitis</taxon>
    </lineage>
</organism>
<dbReference type="Proteomes" id="UP000288805">
    <property type="component" value="Unassembled WGS sequence"/>
</dbReference>
<evidence type="ECO:0000256" key="1">
    <source>
        <dbReference type="SAM" id="MobiDB-lite"/>
    </source>
</evidence>
<dbReference type="AlphaFoldDB" id="A0A438JD16"/>
<reference evidence="2 3" key="1">
    <citation type="journal article" date="2018" name="PLoS Genet.">
        <title>Population sequencing reveals clonal diversity and ancestral inbreeding in the grapevine cultivar Chardonnay.</title>
        <authorList>
            <person name="Roach M.J."/>
            <person name="Johnson D.L."/>
            <person name="Bohlmann J."/>
            <person name="van Vuuren H.J."/>
            <person name="Jones S.J."/>
            <person name="Pretorius I.S."/>
            <person name="Schmidt S.A."/>
            <person name="Borneman A.R."/>
        </authorList>
    </citation>
    <scope>NUCLEOTIDE SEQUENCE [LARGE SCALE GENOMIC DNA]</scope>
    <source>
        <strain evidence="3">cv. Chardonnay</strain>
        <tissue evidence="2">Leaf</tissue>
    </source>
</reference>
<evidence type="ECO:0000313" key="3">
    <source>
        <dbReference type="Proteomes" id="UP000288805"/>
    </source>
</evidence>
<sequence>MSILPAQNQGSTSSSSAAPSQNPNLDHGILFQPHPSPLSRSPPSLPSHVQNLASLHISDSESSVASSEDVSGEGSYLAFNVFRGRLLSVSEQPPGELIDHDKNALWKDGHWSSLLKAKEYFKELLCASSNGSMFTKNACGWLVLFSAVLNKTVLFSAELNKTLEVVLVLPDFPYFKVLEIEKYKKEP</sequence>